<dbReference type="AlphaFoldDB" id="A0A4Q8BF53"/>
<proteinExistence type="predicted"/>
<sequence>MIDRERAYSAFDDRHPSAPWVHTHTIAGRMASLRRAVWRVLVDSADEAMHVALSPTQLAAAIATASGRRPANRANVQASLRRLQETGLLKIIDHGNGQRCNTYQLCVPKPRGPTRPQKPAQDQRLQAFDIRAKAWSTQRRRTWRAVWQAILAAADSEGQFVGDVADLADAASDRLGIDIADETVAKILRWGVATQLTDQARGGRIPLYRVRTQPAVSSGR</sequence>
<gene>
    <name evidence="1" type="ORF">EV384_5002</name>
</gene>
<dbReference type="EMBL" id="SHLD01000001">
    <property type="protein sequence ID" value="RZU76358.1"/>
    <property type="molecule type" value="Genomic_DNA"/>
</dbReference>
<protein>
    <recommendedName>
        <fullName evidence="3">Helix-turn-helix protein</fullName>
    </recommendedName>
</protein>
<dbReference type="Proteomes" id="UP000294114">
    <property type="component" value="Unassembled WGS sequence"/>
</dbReference>
<dbReference type="OrthoDB" id="3342981at2"/>
<name>A0A4Q8BF53_9ACTN</name>
<reference evidence="1 2" key="1">
    <citation type="submission" date="2019-02" db="EMBL/GenBank/DDBJ databases">
        <title>Sequencing the genomes of 1000 actinobacteria strains.</title>
        <authorList>
            <person name="Klenk H.-P."/>
        </authorList>
    </citation>
    <scope>NUCLEOTIDE SEQUENCE [LARGE SCALE GENOMIC DNA]</scope>
    <source>
        <strain evidence="1 2">DSM 45612</strain>
    </source>
</reference>
<evidence type="ECO:0000313" key="1">
    <source>
        <dbReference type="EMBL" id="RZU76358.1"/>
    </source>
</evidence>
<keyword evidence="2" id="KW-1185">Reference proteome</keyword>
<evidence type="ECO:0000313" key="2">
    <source>
        <dbReference type="Proteomes" id="UP000294114"/>
    </source>
</evidence>
<organism evidence="1 2">
    <name type="scientific">Micromonospora kangleipakensis</name>
    <dbReference type="NCBI Taxonomy" id="1077942"/>
    <lineage>
        <taxon>Bacteria</taxon>
        <taxon>Bacillati</taxon>
        <taxon>Actinomycetota</taxon>
        <taxon>Actinomycetes</taxon>
        <taxon>Micromonosporales</taxon>
        <taxon>Micromonosporaceae</taxon>
        <taxon>Micromonospora</taxon>
    </lineage>
</organism>
<dbReference type="RefSeq" id="WP_130336966.1">
    <property type="nucleotide sequence ID" value="NZ_SHLD01000001.1"/>
</dbReference>
<accession>A0A4Q8BF53</accession>
<comment type="caution">
    <text evidence="1">The sequence shown here is derived from an EMBL/GenBank/DDBJ whole genome shotgun (WGS) entry which is preliminary data.</text>
</comment>
<evidence type="ECO:0008006" key="3">
    <source>
        <dbReference type="Google" id="ProtNLM"/>
    </source>
</evidence>